<comment type="caution">
    <text evidence="1">The sequence shown here is derived from an EMBL/GenBank/DDBJ whole genome shotgun (WGS) entry which is preliminary data.</text>
</comment>
<accession>A0A919FN18</accession>
<dbReference type="EMBL" id="BNCD01000001">
    <property type="protein sequence ID" value="GHH68794.1"/>
    <property type="molecule type" value="Genomic_DNA"/>
</dbReference>
<reference evidence="1" key="1">
    <citation type="journal article" date="2014" name="Int. J. Syst. Evol. Microbiol.">
        <title>Complete genome sequence of Corynebacterium casei LMG S-19264T (=DSM 44701T), isolated from a smear-ripened cheese.</title>
        <authorList>
            <consortium name="US DOE Joint Genome Institute (JGI-PGF)"/>
            <person name="Walter F."/>
            <person name="Albersmeier A."/>
            <person name="Kalinowski J."/>
            <person name="Ruckert C."/>
        </authorList>
    </citation>
    <scope>NUCLEOTIDE SEQUENCE</scope>
    <source>
        <strain evidence="1">JCM 5069</strain>
    </source>
</reference>
<evidence type="ECO:0000313" key="2">
    <source>
        <dbReference type="Proteomes" id="UP000603708"/>
    </source>
</evidence>
<sequence>MNTRANAITALAERASAGDFGAWYRSIVRLGGCTNPVHLVGNASLVDATTGEVLHSFATDERGGRLLTACGNRRATVCPTCAALYRADTYQLIRAGLVGGKETPATVGGHPRVFVTLTAPGFGAVHTRRERSGRLQPCHARRTQKHCAHGVPIGCRVRHAEDDKRLGEALCPHCYDYAGAVLWQAHAGQLWHRFALELRREIARRAGLTRTELGGRLRVSYAKVAEYQRRGLIHFHAVIRLDGPEGSESSPPGWATTQFLADAVHHASSLVRLRAPGGDIIGPRVLRFGSQVDVRPIAEFGTGERLPSAAVAAYIAKYATKGAEAAGAVDARIHRAADLATLPVREHTLRMIGTCWWLGALPQFEPLRLRQWAHMLGYGGHFSTKSRRYSTTLTALRTARAEHLAQQQRTVLGLADRPTVTVSHWRFAGRGYAPDEALIAAGVRAAKTEVPAPRTGAQEVRA</sequence>
<dbReference type="Proteomes" id="UP000603708">
    <property type="component" value="Unassembled WGS sequence"/>
</dbReference>
<dbReference type="AlphaFoldDB" id="A0A919FN18"/>
<dbReference type="InterPro" id="IPR046828">
    <property type="entry name" value="RepSA"/>
</dbReference>
<keyword evidence="2" id="KW-1185">Reference proteome</keyword>
<proteinExistence type="predicted"/>
<name>A0A919FN18_9ACTN</name>
<reference evidence="1" key="2">
    <citation type="submission" date="2020-09" db="EMBL/GenBank/DDBJ databases">
        <authorList>
            <person name="Sun Q."/>
            <person name="Ohkuma M."/>
        </authorList>
    </citation>
    <scope>NUCLEOTIDE SEQUENCE</scope>
    <source>
        <strain evidence="1">JCM 5069</strain>
    </source>
</reference>
<dbReference type="Pfam" id="PF20199">
    <property type="entry name" value="RepSA"/>
    <property type="match status" value="1"/>
</dbReference>
<gene>
    <name evidence="1" type="ORF">GCM10018793_00140</name>
</gene>
<dbReference type="RefSeq" id="WP_189928777.1">
    <property type="nucleotide sequence ID" value="NZ_BNCD01000001.1"/>
</dbReference>
<protein>
    <submittedName>
        <fullName evidence="1">Replication initiation protein</fullName>
    </submittedName>
</protein>
<evidence type="ECO:0000313" key="1">
    <source>
        <dbReference type="EMBL" id="GHH68794.1"/>
    </source>
</evidence>
<organism evidence="1 2">
    <name type="scientific">Streptomyces sulfonofaciens</name>
    <dbReference type="NCBI Taxonomy" id="68272"/>
    <lineage>
        <taxon>Bacteria</taxon>
        <taxon>Bacillati</taxon>
        <taxon>Actinomycetota</taxon>
        <taxon>Actinomycetes</taxon>
        <taxon>Kitasatosporales</taxon>
        <taxon>Streptomycetaceae</taxon>
        <taxon>Streptomyces</taxon>
    </lineage>
</organism>